<evidence type="ECO:0000313" key="3">
    <source>
        <dbReference type="Proteomes" id="UP000308549"/>
    </source>
</evidence>
<comment type="caution">
    <text evidence="2">The sequence shown here is derived from an EMBL/GenBank/DDBJ whole genome shotgun (WGS) entry which is preliminary data.</text>
</comment>
<evidence type="ECO:0000313" key="2">
    <source>
        <dbReference type="EMBL" id="TKA28677.1"/>
    </source>
</evidence>
<feature type="region of interest" description="Disordered" evidence="1">
    <location>
        <begin position="295"/>
        <end position="316"/>
    </location>
</feature>
<dbReference type="CDD" id="cd20273">
    <property type="entry name" value="Complex1_LYR_unchar"/>
    <property type="match status" value="1"/>
</dbReference>
<dbReference type="OrthoDB" id="3925971at2759"/>
<dbReference type="EMBL" id="NAJL01000017">
    <property type="protein sequence ID" value="TKA28677.1"/>
    <property type="molecule type" value="Genomic_DNA"/>
</dbReference>
<proteinExistence type="predicted"/>
<gene>
    <name evidence="2" type="ORF">B0A50_03004</name>
</gene>
<evidence type="ECO:0000256" key="1">
    <source>
        <dbReference type="SAM" id="MobiDB-lite"/>
    </source>
</evidence>
<organism evidence="2 3">
    <name type="scientific">Salinomyces thailandicus</name>
    <dbReference type="NCBI Taxonomy" id="706561"/>
    <lineage>
        <taxon>Eukaryota</taxon>
        <taxon>Fungi</taxon>
        <taxon>Dikarya</taxon>
        <taxon>Ascomycota</taxon>
        <taxon>Pezizomycotina</taxon>
        <taxon>Dothideomycetes</taxon>
        <taxon>Dothideomycetidae</taxon>
        <taxon>Mycosphaerellales</taxon>
        <taxon>Teratosphaeriaceae</taxon>
        <taxon>Salinomyces</taxon>
    </lineage>
</organism>
<dbReference type="Proteomes" id="UP000308549">
    <property type="component" value="Unassembled WGS sequence"/>
</dbReference>
<sequence>MSPHRLPRNILAHRLAAQSLYRAILSQVRCLPSAPTTTTSAPSTQPDPHALQNLVRTRFKQTVHDHSPHRLRLAFTAGYQALDHLDAAVAGSTTSQTYLADLLSRVPEHTKTHSPPSVPPRHLRRERAKAARAAQRAQNPPRAAIPLSARPLPLQKLTGRRHVPVLYSAQRIPVLRFTKPQPPALSGYLAHRIRRRQRKRDQLGRLEAELEVAGWEDEWDRILGMKGGGEGDESWKGVVARARGQVGGWLAREREASRKWGAMMQEVVDREREAREKEKGEKYAERKRAWWGRVRERRREEARSGNSGGGNHVSPQ</sequence>
<accession>A0A4U0U1K0</accession>
<protein>
    <submittedName>
        <fullName evidence="2">Uncharacterized protein</fullName>
    </submittedName>
</protein>
<feature type="compositionally biased region" description="Gly residues" evidence="1">
    <location>
        <begin position="306"/>
        <end position="316"/>
    </location>
</feature>
<feature type="compositionally biased region" description="Low complexity" evidence="1">
    <location>
        <begin position="131"/>
        <end position="141"/>
    </location>
</feature>
<reference evidence="2 3" key="1">
    <citation type="submission" date="2017-03" db="EMBL/GenBank/DDBJ databases">
        <title>Genomes of endolithic fungi from Antarctica.</title>
        <authorList>
            <person name="Coleine C."/>
            <person name="Masonjones S."/>
            <person name="Stajich J.E."/>
        </authorList>
    </citation>
    <scope>NUCLEOTIDE SEQUENCE [LARGE SCALE GENOMIC DNA]</scope>
    <source>
        <strain evidence="2 3">CCFEE 6315</strain>
    </source>
</reference>
<feature type="region of interest" description="Disordered" evidence="1">
    <location>
        <begin position="107"/>
        <end position="141"/>
    </location>
</feature>
<keyword evidence="3" id="KW-1185">Reference proteome</keyword>
<name>A0A4U0U1K0_9PEZI</name>
<dbReference type="AlphaFoldDB" id="A0A4U0U1K0"/>
<dbReference type="InterPro" id="IPR046896">
    <property type="entry name" value="Cup1-like_N"/>
</dbReference>